<dbReference type="InterPro" id="IPR042044">
    <property type="entry name" value="EXOC6PINT-1/Sec15/Tip20_C_dom2"/>
</dbReference>
<dbReference type="Gene3D" id="1.20.58.670">
    <property type="entry name" value="Dsl1p vesicle tethering complex, Tip20p subunit, domain D"/>
    <property type="match status" value="1"/>
</dbReference>
<evidence type="ECO:0000313" key="3">
    <source>
        <dbReference type="EMBL" id="KAK3262923.1"/>
    </source>
</evidence>
<proteinExistence type="predicted"/>
<dbReference type="InterPro" id="IPR046361">
    <property type="entry name" value="EXOC6/Sec15_C"/>
</dbReference>
<evidence type="ECO:0000313" key="4">
    <source>
        <dbReference type="Proteomes" id="UP001190700"/>
    </source>
</evidence>
<name>A0AAE0KW35_9CHLO</name>
<evidence type="ECO:0000256" key="1">
    <source>
        <dbReference type="SAM" id="MobiDB-lite"/>
    </source>
</evidence>
<evidence type="ECO:0000259" key="2">
    <source>
        <dbReference type="Pfam" id="PF04091"/>
    </source>
</evidence>
<dbReference type="Pfam" id="PF04091">
    <property type="entry name" value="Sec15_C"/>
    <property type="match status" value="1"/>
</dbReference>
<protein>
    <recommendedName>
        <fullName evidence="2">Exocyst complex subunit EXOC6/Sec15 C-terminal domain-containing protein</fullName>
    </recommendedName>
</protein>
<feature type="region of interest" description="Disordered" evidence="1">
    <location>
        <begin position="163"/>
        <end position="185"/>
    </location>
</feature>
<sequence length="245" mass="26900">LGQAAEERLRHVLVRQLDDVLERWAALEGAPDVIPQAASAPAQELLGFLSSNLSRAAAVLDSSVSASMQLMLLQHIGEGFMAVFRGMEGKGWPRGYNIYAVMRLELDLALIDAFSASLSTPGLKDCLLQPLHFSQLMIHAAVPPNIRSSGTWTLSCGSCTMSRRTSNKQREDPRAAKTSKTDGGPYSSRWTLLADWQLKTRIMGEKSKLFRGECAGFNKLYDSLCFRLTNRPNNVSRIANLCGAL</sequence>
<organism evidence="3 4">
    <name type="scientific">Cymbomonas tetramitiformis</name>
    <dbReference type="NCBI Taxonomy" id="36881"/>
    <lineage>
        <taxon>Eukaryota</taxon>
        <taxon>Viridiplantae</taxon>
        <taxon>Chlorophyta</taxon>
        <taxon>Pyramimonadophyceae</taxon>
        <taxon>Pyramimonadales</taxon>
        <taxon>Pyramimonadaceae</taxon>
        <taxon>Cymbomonas</taxon>
    </lineage>
</organism>
<feature type="non-terminal residue" evidence="3">
    <location>
        <position position="1"/>
    </location>
</feature>
<dbReference type="AlphaFoldDB" id="A0AAE0KW35"/>
<comment type="caution">
    <text evidence="3">The sequence shown here is derived from an EMBL/GenBank/DDBJ whole genome shotgun (WGS) entry which is preliminary data.</text>
</comment>
<keyword evidence="4" id="KW-1185">Reference proteome</keyword>
<dbReference type="Proteomes" id="UP001190700">
    <property type="component" value="Unassembled WGS sequence"/>
</dbReference>
<feature type="domain" description="Exocyst complex subunit EXOC6/Sec15 C-terminal" evidence="2">
    <location>
        <begin position="3"/>
        <end position="133"/>
    </location>
</feature>
<dbReference type="EMBL" id="LGRX02015872">
    <property type="protein sequence ID" value="KAK3262923.1"/>
    <property type="molecule type" value="Genomic_DNA"/>
</dbReference>
<gene>
    <name evidence="3" type="ORF">CYMTET_28250</name>
</gene>
<reference evidence="3 4" key="1">
    <citation type="journal article" date="2015" name="Genome Biol. Evol.">
        <title>Comparative Genomics of a Bacterivorous Green Alga Reveals Evolutionary Causalities and Consequences of Phago-Mixotrophic Mode of Nutrition.</title>
        <authorList>
            <person name="Burns J.A."/>
            <person name="Paasch A."/>
            <person name="Narechania A."/>
            <person name="Kim E."/>
        </authorList>
    </citation>
    <scope>NUCLEOTIDE SEQUENCE [LARGE SCALE GENOMIC DNA]</scope>
    <source>
        <strain evidence="3 4">PLY_AMNH</strain>
    </source>
</reference>
<accession>A0AAE0KW35</accession>